<organism evidence="1 2">
    <name type="scientific">Laccaria amethystina LaAM-08-1</name>
    <dbReference type="NCBI Taxonomy" id="1095629"/>
    <lineage>
        <taxon>Eukaryota</taxon>
        <taxon>Fungi</taxon>
        <taxon>Dikarya</taxon>
        <taxon>Basidiomycota</taxon>
        <taxon>Agaricomycotina</taxon>
        <taxon>Agaricomycetes</taxon>
        <taxon>Agaricomycetidae</taxon>
        <taxon>Agaricales</taxon>
        <taxon>Agaricineae</taxon>
        <taxon>Hydnangiaceae</taxon>
        <taxon>Laccaria</taxon>
    </lineage>
</organism>
<protein>
    <submittedName>
        <fullName evidence="1">Uncharacterized protein</fullName>
    </submittedName>
</protein>
<evidence type="ECO:0000313" key="2">
    <source>
        <dbReference type="Proteomes" id="UP000054477"/>
    </source>
</evidence>
<gene>
    <name evidence="1" type="ORF">K443DRAFT_1986</name>
</gene>
<dbReference type="Proteomes" id="UP000054477">
    <property type="component" value="Unassembled WGS sequence"/>
</dbReference>
<dbReference type="AlphaFoldDB" id="A0A0C9XRT0"/>
<sequence length="99" mass="11129">MLQMRFVVPLLRRAHNPGPQSSDEGTESLEVDVSDPVHPIFSFHTCTSDVHIIDTPWLHELLAHPLPDDDTTTTPFDLAVHLQIIKFEDDGHGHGFNLL</sequence>
<reference evidence="2" key="2">
    <citation type="submission" date="2015-01" db="EMBL/GenBank/DDBJ databases">
        <title>Evolutionary Origins and Diversification of the Mycorrhizal Mutualists.</title>
        <authorList>
            <consortium name="DOE Joint Genome Institute"/>
            <consortium name="Mycorrhizal Genomics Consortium"/>
            <person name="Kohler A."/>
            <person name="Kuo A."/>
            <person name="Nagy L.G."/>
            <person name="Floudas D."/>
            <person name="Copeland A."/>
            <person name="Barry K.W."/>
            <person name="Cichocki N."/>
            <person name="Veneault-Fourrey C."/>
            <person name="LaButti K."/>
            <person name="Lindquist E.A."/>
            <person name="Lipzen A."/>
            <person name="Lundell T."/>
            <person name="Morin E."/>
            <person name="Murat C."/>
            <person name="Riley R."/>
            <person name="Ohm R."/>
            <person name="Sun H."/>
            <person name="Tunlid A."/>
            <person name="Henrissat B."/>
            <person name="Grigoriev I.V."/>
            <person name="Hibbett D.S."/>
            <person name="Martin F."/>
        </authorList>
    </citation>
    <scope>NUCLEOTIDE SEQUENCE [LARGE SCALE GENOMIC DNA]</scope>
    <source>
        <strain evidence="2">LaAM-08-1</strain>
    </source>
</reference>
<dbReference type="EMBL" id="KN838545">
    <property type="protein sequence ID" value="KIK07721.1"/>
    <property type="molecule type" value="Genomic_DNA"/>
</dbReference>
<accession>A0A0C9XRT0</accession>
<reference evidence="1 2" key="1">
    <citation type="submission" date="2014-04" db="EMBL/GenBank/DDBJ databases">
        <authorList>
            <consortium name="DOE Joint Genome Institute"/>
            <person name="Kuo A."/>
            <person name="Kohler A."/>
            <person name="Nagy L.G."/>
            <person name="Floudas D."/>
            <person name="Copeland A."/>
            <person name="Barry K.W."/>
            <person name="Cichocki N."/>
            <person name="Veneault-Fourrey C."/>
            <person name="LaButti K."/>
            <person name="Lindquist E.A."/>
            <person name="Lipzen A."/>
            <person name="Lundell T."/>
            <person name="Morin E."/>
            <person name="Murat C."/>
            <person name="Sun H."/>
            <person name="Tunlid A."/>
            <person name="Henrissat B."/>
            <person name="Grigoriev I.V."/>
            <person name="Hibbett D.S."/>
            <person name="Martin F."/>
            <person name="Nordberg H.P."/>
            <person name="Cantor M.N."/>
            <person name="Hua S.X."/>
        </authorList>
    </citation>
    <scope>NUCLEOTIDE SEQUENCE [LARGE SCALE GENOMIC DNA]</scope>
    <source>
        <strain evidence="1 2">LaAM-08-1</strain>
    </source>
</reference>
<proteinExistence type="predicted"/>
<keyword evidence="2" id="KW-1185">Reference proteome</keyword>
<dbReference type="HOGENOM" id="CLU_2320752_0_0_1"/>
<name>A0A0C9XRT0_9AGAR</name>
<evidence type="ECO:0000313" key="1">
    <source>
        <dbReference type="EMBL" id="KIK07721.1"/>
    </source>
</evidence>